<keyword evidence="11" id="KW-1185">Reference proteome</keyword>
<dbReference type="Pfam" id="PF00246">
    <property type="entry name" value="Peptidase_M14"/>
    <property type="match status" value="1"/>
</dbReference>
<evidence type="ECO:0000256" key="5">
    <source>
        <dbReference type="ARBA" id="ARBA00022833"/>
    </source>
</evidence>
<feature type="domain" description="Peptidase M14" evidence="9">
    <location>
        <begin position="44"/>
        <end position="352"/>
    </location>
</feature>
<keyword evidence="10" id="KW-0121">Carboxypeptidase</keyword>
<evidence type="ECO:0000256" key="2">
    <source>
        <dbReference type="ARBA" id="ARBA00005988"/>
    </source>
</evidence>
<protein>
    <submittedName>
        <fullName evidence="10">M14 family zinc carboxypeptidase</fullName>
    </submittedName>
</protein>
<evidence type="ECO:0000256" key="6">
    <source>
        <dbReference type="ARBA" id="ARBA00023049"/>
    </source>
</evidence>
<sequence>MKKLSILLSVCMCFVLFSTTAFAEPQSTPNGPWVQHNQTVKLEAFTTIEEIGKELKNIQSRSKGRMKLEVAGYSNKNRPIYVAKFGEPSESKIGIMIQSAIHGDEEAHIISTIDLVKTLATSGNKEVIEMLDKLTIWIVPMLNPDGVMFEVDGERWPQRLNAQNWNPEVWNLPADTLAPHYYNQRFGTPGFDLNRDYHPNLDFKLNPDIKHKPTSTYRGASSQAGFMVAPETHASVSLFKELKPKLFIDLHHQYPTYAQSTEDNGMNSLQILAEVMSGKGYTDLDGNYYPLDPEVEKLSKQVNSLVYQKLTQKGNSHQTNITKYGAVNLPGTALGAFTLNGAAIMLYELRGGSIYDTGQKANGMFVKIVYDGLYETLKSFVTGEVYEVDPSFYDTEIMSAGPRISNPHPSK</sequence>
<dbReference type="InterPro" id="IPR000834">
    <property type="entry name" value="Peptidase_M14"/>
</dbReference>
<keyword evidence="5" id="KW-0862">Zinc</keyword>
<evidence type="ECO:0000256" key="4">
    <source>
        <dbReference type="ARBA" id="ARBA00022801"/>
    </source>
</evidence>
<evidence type="ECO:0000256" key="3">
    <source>
        <dbReference type="ARBA" id="ARBA00022670"/>
    </source>
</evidence>
<feature type="signal peptide" evidence="8">
    <location>
        <begin position="1"/>
        <end position="23"/>
    </location>
</feature>
<evidence type="ECO:0000259" key="9">
    <source>
        <dbReference type="PROSITE" id="PS52035"/>
    </source>
</evidence>
<dbReference type="GO" id="GO:0004180">
    <property type="term" value="F:carboxypeptidase activity"/>
    <property type="evidence" value="ECO:0007669"/>
    <property type="project" value="UniProtKB-KW"/>
</dbReference>
<dbReference type="Proteomes" id="UP001623041">
    <property type="component" value="Unassembled WGS sequence"/>
</dbReference>
<dbReference type="EMBL" id="JBJHQH010000009">
    <property type="protein sequence ID" value="MFK9092457.1"/>
    <property type="molecule type" value="Genomic_DNA"/>
</dbReference>
<comment type="caution">
    <text evidence="7">Lacks conserved residue(s) required for the propagation of feature annotation.</text>
</comment>
<accession>A0ABW8RIM3</accession>
<evidence type="ECO:0000256" key="7">
    <source>
        <dbReference type="PROSITE-ProRule" id="PRU01379"/>
    </source>
</evidence>
<dbReference type="Gene3D" id="3.40.630.10">
    <property type="entry name" value="Zn peptidases"/>
    <property type="match status" value="1"/>
</dbReference>
<proteinExistence type="inferred from homology"/>
<comment type="similarity">
    <text evidence="2 7">Belongs to the peptidase M14 family.</text>
</comment>
<reference evidence="10 11" key="1">
    <citation type="submission" date="2024-11" db="EMBL/GenBank/DDBJ databases">
        <authorList>
            <person name="Lucas J.A."/>
        </authorList>
    </citation>
    <scope>NUCLEOTIDE SEQUENCE [LARGE SCALE GENOMIC DNA]</scope>
    <source>
        <strain evidence="10 11">Z 5.4</strain>
    </source>
</reference>
<dbReference type="SUPFAM" id="SSF53187">
    <property type="entry name" value="Zn-dependent exopeptidases"/>
    <property type="match status" value="1"/>
</dbReference>
<keyword evidence="6" id="KW-0482">Metalloprotease</keyword>
<dbReference type="PANTHER" id="PTHR11705:SF143">
    <property type="entry name" value="SLL0236 PROTEIN"/>
    <property type="match status" value="1"/>
</dbReference>
<feature type="chain" id="PRO_5047543215" evidence="8">
    <location>
        <begin position="24"/>
        <end position="411"/>
    </location>
</feature>
<comment type="caution">
    <text evidence="10">The sequence shown here is derived from an EMBL/GenBank/DDBJ whole genome shotgun (WGS) entry which is preliminary data.</text>
</comment>
<dbReference type="PANTHER" id="PTHR11705">
    <property type="entry name" value="PROTEASE FAMILY M14 CARBOXYPEPTIDASE A,B"/>
    <property type="match status" value="1"/>
</dbReference>
<keyword evidence="3" id="KW-0645">Protease</keyword>
<dbReference type="SMART" id="SM00631">
    <property type="entry name" value="Zn_pept"/>
    <property type="match status" value="1"/>
</dbReference>
<keyword evidence="8" id="KW-0732">Signal</keyword>
<name>A0ABW8RIM3_9BACI</name>
<comment type="cofactor">
    <cofactor evidence="1">
        <name>Zn(2+)</name>
        <dbReference type="ChEBI" id="CHEBI:29105"/>
    </cofactor>
</comment>
<evidence type="ECO:0000313" key="11">
    <source>
        <dbReference type="Proteomes" id="UP001623041"/>
    </source>
</evidence>
<dbReference type="PROSITE" id="PS52035">
    <property type="entry name" value="PEPTIDASE_M14"/>
    <property type="match status" value="1"/>
</dbReference>
<evidence type="ECO:0000313" key="10">
    <source>
        <dbReference type="EMBL" id="MFK9092457.1"/>
    </source>
</evidence>
<evidence type="ECO:0000256" key="8">
    <source>
        <dbReference type="SAM" id="SignalP"/>
    </source>
</evidence>
<keyword evidence="4" id="KW-0378">Hydrolase</keyword>
<gene>
    <name evidence="10" type="ORF">ACJEBI_13285</name>
</gene>
<dbReference type="RefSeq" id="WP_406581040.1">
    <property type="nucleotide sequence ID" value="NZ_JBJHQH010000009.1"/>
</dbReference>
<organism evidence="10 11">
    <name type="scientific">Bacillus salipaludis</name>
    <dbReference type="NCBI Taxonomy" id="2547811"/>
    <lineage>
        <taxon>Bacteria</taxon>
        <taxon>Bacillati</taxon>
        <taxon>Bacillota</taxon>
        <taxon>Bacilli</taxon>
        <taxon>Bacillales</taxon>
        <taxon>Bacillaceae</taxon>
        <taxon>Bacillus</taxon>
    </lineage>
</organism>
<evidence type="ECO:0000256" key="1">
    <source>
        <dbReference type="ARBA" id="ARBA00001947"/>
    </source>
</evidence>